<organism evidence="3">
    <name type="scientific">Volvox carteri f. nagariensis</name>
    <dbReference type="NCBI Taxonomy" id="3068"/>
    <lineage>
        <taxon>Eukaryota</taxon>
        <taxon>Viridiplantae</taxon>
        <taxon>Chlorophyta</taxon>
        <taxon>core chlorophytes</taxon>
        <taxon>Chlorophyceae</taxon>
        <taxon>CS clade</taxon>
        <taxon>Chlamydomonadales</taxon>
        <taxon>Volvocaceae</taxon>
        <taxon>Volvox</taxon>
    </lineage>
</organism>
<name>D8TQP6_VOLCA</name>
<feature type="region of interest" description="Disordered" evidence="1">
    <location>
        <begin position="164"/>
        <end position="193"/>
    </location>
</feature>
<evidence type="ECO:0000313" key="3">
    <source>
        <dbReference type="Proteomes" id="UP000001058"/>
    </source>
</evidence>
<dbReference type="EMBL" id="GL378332">
    <property type="protein sequence ID" value="EFJ50187.1"/>
    <property type="molecule type" value="Genomic_DNA"/>
</dbReference>
<sequence length="456" mass="46070">MTRIVANPEVGTRSWFHEYHDPSALRSLPYFLELPKQPAHDAVLLRVLGISSRTRSRFALTPAAAAAIASTPRARAGSESLPAVVYLPAAAAADSSTAVAAAVVHCVGMCDGQMPSGSGTASPPDSRRAGVCTVVVDGTAAADDDDGDGDDCVSCGCCGTPPPRLDRDAPKGGRGDALDAAAAAEAPPPAAPSFESRYVVASLRTAAGSWSKGAAAAAAAPPPPPWALAGLGGGGGDGVVVPELGRISCCTIGDVGGLLSEGDSASCSGDVNADGDGDGDGGQPAHSTLENRSAAAAAALPPLRERCTAVVAADKGPCTAHDAAFRTSRIVSAAGAAAEKPADPGLLSLPQALTAYILSRLRRRCRSTCIDVWLEGGGGGGRGGGGGVAEGLAVRSRLTAASGGAHHNAALSNQQHLSLCQQLAASQNHVAQRTRFWRREFLLELFCPNNDDMHDR</sequence>
<dbReference type="RefSeq" id="XP_002948807.1">
    <property type="nucleotide sequence ID" value="XM_002948761.1"/>
</dbReference>
<evidence type="ECO:0000313" key="2">
    <source>
        <dbReference type="EMBL" id="EFJ50187.1"/>
    </source>
</evidence>
<protein>
    <submittedName>
        <fullName evidence="2">Uncharacterized protein</fullName>
    </submittedName>
</protein>
<feature type="compositionally biased region" description="Basic and acidic residues" evidence="1">
    <location>
        <begin position="164"/>
        <end position="177"/>
    </location>
</feature>
<dbReference type="AlphaFoldDB" id="D8TQP6"/>
<proteinExistence type="predicted"/>
<reference evidence="2 3" key="1">
    <citation type="journal article" date="2010" name="Science">
        <title>Genomic analysis of organismal complexity in the multicellular green alga Volvox carteri.</title>
        <authorList>
            <person name="Prochnik S.E."/>
            <person name="Umen J."/>
            <person name="Nedelcu A.M."/>
            <person name="Hallmann A."/>
            <person name="Miller S.M."/>
            <person name="Nishii I."/>
            <person name="Ferris P."/>
            <person name="Kuo A."/>
            <person name="Mitros T."/>
            <person name="Fritz-Laylin L.K."/>
            <person name="Hellsten U."/>
            <person name="Chapman J."/>
            <person name="Simakov O."/>
            <person name="Rensing S.A."/>
            <person name="Terry A."/>
            <person name="Pangilinan J."/>
            <person name="Kapitonov V."/>
            <person name="Jurka J."/>
            <person name="Salamov A."/>
            <person name="Shapiro H."/>
            <person name="Schmutz J."/>
            <person name="Grimwood J."/>
            <person name="Lindquist E."/>
            <person name="Lucas S."/>
            <person name="Grigoriev I.V."/>
            <person name="Schmitt R."/>
            <person name="Kirk D."/>
            <person name="Rokhsar D.S."/>
        </authorList>
    </citation>
    <scope>NUCLEOTIDE SEQUENCE [LARGE SCALE GENOMIC DNA]</scope>
    <source>
        <strain evidence="3">f. Nagariensis / Eve</strain>
    </source>
</reference>
<evidence type="ECO:0000256" key="1">
    <source>
        <dbReference type="SAM" id="MobiDB-lite"/>
    </source>
</evidence>
<gene>
    <name evidence="2" type="ORF">VOLCADRAFT_89061</name>
</gene>
<dbReference type="KEGG" id="vcn:VOLCADRAFT_89061"/>
<dbReference type="GeneID" id="9627380"/>
<keyword evidence="3" id="KW-1185">Reference proteome</keyword>
<dbReference type="Proteomes" id="UP000001058">
    <property type="component" value="Unassembled WGS sequence"/>
</dbReference>
<dbReference type="InParanoid" id="D8TQP6"/>
<accession>D8TQP6</accession>